<dbReference type="InterPro" id="IPR016032">
    <property type="entry name" value="Sig_transdc_resp-reg_C-effctor"/>
</dbReference>
<proteinExistence type="predicted"/>
<evidence type="ECO:0000313" key="6">
    <source>
        <dbReference type="Proteomes" id="UP000019491"/>
    </source>
</evidence>
<dbReference type="SMART" id="SM00421">
    <property type="entry name" value="HTH_LUXR"/>
    <property type="match status" value="1"/>
</dbReference>
<dbReference type="InterPro" id="IPR036388">
    <property type="entry name" value="WH-like_DNA-bd_sf"/>
</dbReference>
<keyword evidence="1" id="KW-0805">Transcription regulation</keyword>
<feature type="domain" description="HTH luxR-type" evidence="4">
    <location>
        <begin position="123"/>
        <end position="188"/>
    </location>
</feature>
<accession>X0PTQ5</accession>
<dbReference type="PROSITE" id="PS50043">
    <property type="entry name" value="HTH_LUXR_2"/>
    <property type="match status" value="1"/>
</dbReference>
<dbReference type="InterPro" id="IPR000792">
    <property type="entry name" value="Tscrpt_reg_LuxR_C"/>
</dbReference>
<evidence type="ECO:0000256" key="2">
    <source>
        <dbReference type="ARBA" id="ARBA00023125"/>
    </source>
</evidence>
<reference evidence="5 6" key="1">
    <citation type="submission" date="2014-02" db="EMBL/GenBank/DDBJ databases">
        <title>Whole genome shotgun sequence of Rhodococcus wratislaviensis NBRC 100605.</title>
        <authorList>
            <person name="Hosoyama A."/>
            <person name="Tsuchikane K."/>
            <person name="Yoshida I."/>
            <person name="Ohji S."/>
            <person name="Ichikawa N."/>
            <person name="Yamazoe A."/>
            <person name="Fujita N."/>
        </authorList>
    </citation>
    <scope>NUCLEOTIDE SEQUENCE [LARGE SCALE GENOMIC DNA]</scope>
    <source>
        <strain evidence="5 6">NBRC 100605</strain>
    </source>
</reference>
<keyword evidence="6" id="KW-1185">Reference proteome</keyword>
<protein>
    <recommendedName>
        <fullName evidence="4">HTH luxR-type domain-containing protein</fullName>
    </recommendedName>
</protein>
<gene>
    <name evidence="5" type="ORF">RW1_031_00470</name>
</gene>
<dbReference type="Proteomes" id="UP000019491">
    <property type="component" value="Unassembled WGS sequence"/>
</dbReference>
<name>X0PTQ5_RHOWR</name>
<dbReference type="PANTHER" id="PTHR44688:SF16">
    <property type="entry name" value="DNA-BINDING TRANSCRIPTIONAL ACTIVATOR DEVR_DOSR"/>
    <property type="match status" value="1"/>
</dbReference>
<dbReference type="SUPFAM" id="SSF46894">
    <property type="entry name" value="C-terminal effector domain of the bipartite response regulators"/>
    <property type="match status" value="1"/>
</dbReference>
<evidence type="ECO:0000313" key="5">
    <source>
        <dbReference type="EMBL" id="GAF46464.1"/>
    </source>
</evidence>
<organism evidence="5 6">
    <name type="scientific">Rhodococcus wratislaviensis NBRC 100605</name>
    <dbReference type="NCBI Taxonomy" id="1219028"/>
    <lineage>
        <taxon>Bacteria</taxon>
        <taxon>Bacillati</taxon>
        <taxon>Actinomycetota</taxon>
        <taxon>Actinomycetes</taxon>
        <taxon>Mycobacteriales</taxon>
        <taxon>Nocardiaceae</taxon>
        <taxon>Rhodococcus</taxon>
    </lineage>
</organism>
<evidence type="ECO:0000256" key="1">
    <source>
        <dbReference type="ARBA" id="ARBA00023015"/>
    </source>
</evidence>
<dbReference type="GO" id="GO:0006355">
    <property type="term" value="P:regulation of DNA-templated transcription"/>
    <property type="evidence" value="ECO:0007669"/>
    <property type="project" value="InterPro"/>
</dbReference>
<evidence type="ECO:0000259" key="4">
    <source>
        <dbReference type="PROSITE" id="PS50043"/>
    </source>
</evidence>
<evidence type="ECO:0000256" key="3">
    <source>
        <dbReference type="ARBA" id="ARBA00023163"/>
    </source>
</evidence>
<dbReference type="Gene3D" id="1.10.10.10">
    <property type="entry name" value="Winged helix-like DNA-binding domain superfamily/Winged helix DNA-binding domain"/>
    <property type="match status" value="1"/>
</dbReference>
<dbReference type="AlphaFoldDB" id="X0PTQ5"/>
<dbReference type="PANTHER" id="PTHR44688">
    <property type="entry name" value="DNA-BINDING TRANSCRIPTIONAL ACTIVATOR DEVR_DOSR"/>
    <property type="match status" value="1"/>
</dbReference>
<keyword evidence="2" id="KW-0238">DNA-binding</keyword>
<dbReference type="PROSITE" id="PS00622">
    <property type="entry name" value="HTH_LUXR_1"/>
    <property type="match status" value="1"/>
</dbReference>
<dbReference type="Pfam" id="PF00196">
    <property type="entry name" value="GerE"/>
    <property type="match status" value="1"/>
</dbReference>
<comment type="caution">
    <text evidence="5">The sequence shown here is derived from an EMBL/GenBank/DDBJ whole genome shotgun (WGS) entry which is preliminary data.</text>
</comment>
<dbReference type="EMBL" id="BAWF01000031">
    <property type="protein sequence ID" value="GAF46464.1"/>
    <property type="molecule type" value="Genomic_DNA"/>
</dbReference>
<dbReference type="CDD" id="cd06170">
    <property type="entry name" value="LuxR_C_like"/>
    <property type="match status" value="1"/>
</dbReference>
<dbReference type="PRINTS" id="PR00038">
    <property type="entry name" value="HTHLUXR"/>
</dbReference>
<keyword evidence="3" id="KW-0804">Transcription</keyword>
<dbReference type="GO" id="GO:0003677">
    <property type="term" value="F:DNA binding"/>
    <property type="evidence" value="ECO:0007669"/>
    <property type="project" value="UniProtKB-KW"/>
</dbReference>
<sequence>MHSGKPVPTTTIEHLSRLTGMGELPAAVGSMLWRGRALLADEDHFDADFARSLELHSQGASPFDSALTQLCYGERLRRSGRRRDAREHLEAAYETFQRIGARLWAGRAATELTAAGQPAGPRPRDAGDELTAQELQVAQLAASGGTNREVAAQLFLSVKTIEMHLGRVYRKLGVRSRTQLANLLRDKEVA</sequence>